<dbReference type="AlphaFoldDB" id="A0A2M9D0P7"/>
<keyword evidence="3" id="KW-1185">Reference proteome</keyword>
<proteinExistence type="predicted"/>
<dbReference type="EMBL" id="PGFE01000001">
    <property type="protein sequence ID" value="PJJ77739.1"/>
    <property type="molecule type" value="Genomic_DNA"/>
</dbReference>
<feature type="transmembrane region" description="Helical" evidence="1">
    <location>
        <begin position="107"/>
        <end position="129"/>
    </location>
</feature>
<dbReference type="Pfam" id="PF04020">
    <property type="entry name" value="Phage_holin_4_2"/>
    <property type="match status" value="1"/>
</dbReference>
<dbReference type="PANTHER" id="PTHR37309">
    <property type="entry name" value="SLR0284 PROTEIN"/>
    <property type="match status" value="1"/>
</dbReference>
<dbReference type="PANTHER" id="PTHR37309:SF1">
    <property type="entry name" value="SLR0284 PROTEIN"/>
    <property type="match status" value="1"/>
</dbReference>
<reference evidence="2 3" key="1">
    <citation type="submission" date="2017-11" db="EMBL/GenBank/DDBJ databases">
        <title>Genomic Encyclopedia of Archaeal and Bacterial Type Strains, Phase II (KMG-II): From Individual Species to Whole Genera.</title>
        <authorList>
            <person name="Goeker M."/>
        </authorList>
    </citation>
    <scope>NUCLEOTIDE SEQUENCE [LARGE SCALE GENOMIC DNA]</scope>
    <source>
        <strain evidence="2 3">DSM 25478</strain>
    </source>
</reference>
<sequence length="135" mass="15157">MDPMYFLLRLVVTGFTFWLTSLIIDEHFFIESDNTVGGTIIVLLVVALIFTLVNAIVKPIVQILSIPLYILTLGLFHLVINALMLMLTDWITSQTSWGISIEGGFWWALWIAFIISVVSWAITAVLPGLSSSDRR</sequence>
<dbReference type="Proteomes" id="UP000231693">
    <property type="component" value="Unassembled WGS sequence"/>
</dbReference>
<keyword evidence="1" id="KW-1133">Transmembrane helix</keyword>
<feature type="transmembrane region" description="Helical" evidence="1">
    <location>
        <begin position="7"/>
        <end position="24"/>
    </location>
</feature>
<accession>A0A2M9D0P7</accession>
<feature type="transmembrane region" description="Helical" evidence="1">
    <location>
        <begin position="36"/>
        <end position="56"/>
    </location>
</feature>
<evidence type="ECO:0000256" key="1">
    <source>
        <dbReference type="SAM" id="Phobius"/>
    </source>
</evidence>
<gene>
    <name evidence="2" type="ORF">CLV28_0965</name>
</gene>
<keyword evidence="1" id="KW-0812">Transmembrane</keyword>
<evidence type="ECO:0000313" key="2">
    <source>
        <dbReference type="EMBL" id="PJJ77739.1"/>
    </source>
</evidence>
<protein>
    <submittedName>
        <fullName evidence="2">Putative membrane protein</fullName>
    </submittedName>
</protein>
<organism evidence="2 3">
    <name type="scientific">Sediminihabitans luteus</name>
    <dbReference type="NCBI Taxonomy" id="1138585"/>
    <lineage>
        <taxon>Bacteria</taxon>
        <taxon>Bacillati</taxon>
        <taxon>Actinomycetota</taxon>
        <taxon>Actinomycetes</taxon>
        <taxon>Micrococcales</taxon>
        <taxon>Cellulomonadaceae</taxon>
        <taxon>Sediminihabitans</taxon>
    </lineage>
</organism>
<name>A0A2M9D0P7_9CELL</name>
<feature type="transmembrane region" description="Helical" evidence="1">
    <location>
        <begin position="68"/>
        <end position="87"/>
    </location>
</feature>
<dbReference type="InterPro" id="IPR007165">
    <property type="entry name" value="Phage_holin_4_2"/>
</dbReference>
<comment type="caution">
    <text evidence="2">The sequence shown here is derived from an EMBL/GenBank/DDBJ whole genome shotgun (WGS) entry which is preliminary data.</text>
</comment>
<evidence type="ECO:0000313" key="3">
    <source>
        <dbReference type="Proteomes" id="UP000231693"/>
    </source>
</evidence>
<keyword evidence="1" id="KW-0472">Membrane</keyword>